<dbReference type="OrthoDB" id="5506609at2759"/>
<organism evidence="1 2">
    <name type="scientific">Wickerhamomyces pijperi</name>
    <name type="common">Yeast</name>
    <name type="synonym">Pichia pijperi</name>
    <dbReference type="NCBI Taxonomy" id="599730"/>
    <lineage>
        <taxon>Eukaryota</taxon>
        <taxon>Fungi</taxon>
        <taxon>Dikarya</taxon>
        <taxon>Ascomycota</taxon>
        <taxon>Saccharomycotina</taxon>
        <taxon>Saccharomycetes</taxon>
        <taxon>Phaffomycetales</taxon>
        <taxon>Wickerhamomycetaceae</taxon>
        <taxon>Wickerhamomyces</taxon>
    </lineage>
</organism>
<reference evidence="1" key="1">
    <citation type="journal article" date="2021" name="Open Biol.">
        <title>Shared evolutionary footprints suggest mitochondrial oxidative damage underlies multiple complex I losses in fungi.</title>
        <authorList>
            <person name="Schikora-Tamarit M.A."/>
            <person name="Marcet-Houben M."/>
            <person name="Nosek J."/>
            <person name="Gabaldon T."/>
        </authorList>
    </citation>
    <scope>NUCLEOTIDE SEQUENCE</scope>
    <source>
        <strain evidence="1">CBS2887</strain>
    </source>
</reference>
<dbReference type="AlphaFoldDB" id="A0A9P8QBB9"/>
<keyword evidence="2" id="KW-1185">Reference proteome</keyword>
<dbReference type="EMBL" id="JAEUBG010001462">
    <property type="protein sequence ID" value="KAH3686324.1"/>
    <property type="molecule type" value="Genomic_DNA"/>
</dbReference>
<protein>
    <submittedName>
        <fullName evidence="1">Uncharacterized protein</fullName>
    </submittedName>
</protein>
<reference evidence="1" key="2">
    <citation type="submission" date="2021-01" db="EMBL/GenBank/DDBJ databases">
        <authorList>
            <person name="Schikora-Tamarit M.A."/>
        </authorList>
    </citation>
    <scope>NUCLEOTIDE SEQUENCE</scope>
    <source>
        <strain evidence="1">CBS2887</strain>
    </source>
</reference>
<evidence type="ECO:0000313" key="1">
    <source>
        <dbReference type="EMBL" id="KAH3686324.1"/>
    </source>
</evidence>
<name>A0A9P8QBB9_WICPI</name>
<gene>
    <name evidence="1" type="ORF">WICPIJ_002686</name>
</gene>
<dbReference type="Proteomes" id="UP000774326">
    <property type="component" value="Unassembled WGS sequence"/>
</dbReference>
<proteinExistence type="predicted"/>
<evidence type="ECO:0000313" key="2">
    <source>
        <dbReference type="Proteomes" id="UP000774326"/>
    </source>
</evidence>
<accession>A0A9P8QBB9</accession>
<sequence length="86" mass="9642">MKSTSLTCKRFNKHTNSHTRWESVRVNDDVWLDTGFGERHVNLWPFSGTNTLLTVSGGELVTDLWSSGDTVLDGQVLELLVSSFIT</sequence>
<comment type="caution">
    <text evidence="1">The sequence shown here is derived from an EMBL/GenBank/DDBJ whole genome shotgun (WGS) entry which is preliminary data.</text>
</comment>